<proteinExistence type="predicted"/>
<feature type="region of interest" description="Disordered" evidence="1">
    <location>
        <begin position="22"/>
        <end position="261"/>
    </location>
</feature>
<feature type="compositionally biased region" description="Basic and acidic residues" evidence="1">
    <location>
        <begin position="64"/>
        <end position="76"/>
    </location>
</feature>
<dbReference type="EMBL" id="CADCUM010000043">
    <property type="protein sequence ID" value="CAA9373882.1"/>
    <property type="molecule type" value="Genomic_DNA"/>
</dbReference>
<feature type="non-terminal residue" evidence="2">
    <location>
        <position position="261"/>
    </location>
</feature>
<feature type="compositionally biased region" description="Gly residues" evidence="1">
    <location>
        <begin position="189"/>
        <end position="198"/>
    </location>
</feature>
<organism evidence="2">
    <name type="scientific">uncultured Nocardioides sp</name>
    <dbReference type="NCBI Taxonomy" id="198441"/>
    <lineage>
        <taxon>Bacteria</taxon>
        <taxon>Bacillati</taxon>
        <taxon>Actinomycetota</taxon>
        <taxon>Actinomycetes</taxon>
        <taxon>Propionibacteriales</taxon>
        <taxon>Nocardioidaceae</taxon>
        <taxon>Nocardioides</taxon>
        <taxon>environmental samples</taxon>
    </lineage>
</organism>
<feature type="compositionally biased region" description="Basic and acidic residues" evidence="1">
    <location>
        <begin position="105"/>
        <end position="120"/>
    </location>
</feature>
<sequence length="261" mass="28191">DERAHLLRRWPDELPGALQLDEPVDLRPHHPARPDHADPAVRLRRTRGRGGRRRVLHHRQRAQLRSDPRHVRDDVHHRGRAPGPDPGAGPDQPGPEGPALPGTRHAGDPQRVGHGDDRHRLGGVGARRGHPCELVAADRPGRGGGLPRHRGHRPGDGRDQPGLAGRGDAGQRRLPRAADLHRHQRVGGRPAGVDGGGRSLPAPHPRHRGDPGRRGRCHLERRLGAGRHRAADRGGLRRAGAAGAALAGAPEPDPRHARADL</sequence>
<protein>
    <submittedName>
        <fullName evidence="2">Uncharacterized protein</fullName>
    </submittedName>
</protein>
<feature type="compositionally biased region" description="Basic and acidic residues" evidence="1">
    <location>
        <begin position="24"/>
        <end position="41"/>
    </location>
</feature>
<dbReference type="AlphaFoldDB" id="A0A6J4N5M0"/>
<evidence type="ECO:0000313" key="2">
    <source>
        <dbReference type="EMBL" id="CAA9373882.1"/>
    </source>
</evidence>
<feature type="compositionally biased region" description="Basic residues" evidence="1">
    <location>
        <begin position="42"/>
        <end position="62"/>
    </location>
</feature>
<feature type="compositionally biased region" description="Basic and acidic residues" evidence="1">
    <location>
        <begin position="252"/>
        <end position="261"/>
    </location>
</feature>
<name>A0A6J4N5M0_9ACTN</name>
<feature type="compositionally biased region" description="Low complexity" evidence="1">
    <location>
        <begin position="238"/>
        <end position="249"/>
    </location>
</feature>
<accession>A0A6J4N5M0</accession>
<feature type="compositionally biased region" description="Pro residues" evidence="1">
    <location>
        <begin position="83"/>
        <end position="98"/>
    </location>
</feature>
<reference evidence="2" key="1">
    <citation type="submission" date="2020-02" db="EMBL/GenBank/DDBJ databases">
        <authorList>
            <person name="Meier V. D."/>
        </authorList>
    </citation>
    <scope>NUCLEOTIDE SEQUENCE</scope>
    <source>
        <strain evidence="2">AVDCRST_MAG32</strain>
    </source>
</reference>
<evidence type="ECO:0000256" key="1">
    <source>
        <dbReference type="SAM" id="MobiDB-lite"/>
    </source>
</evidence>
<feature type="compositionally biased region" description="Basic and acidic residues" evidence="1">
    <location>
        <begin position="208"/>
        <end position="235"/>
    </location>
</feature>
<feature type="non-terminal residue" evidence="2">
    <location>
        <position position="1"/>
    </location>
</feature>
<gene>
    <name evidence="2" type="ORF">AVDCRST_MAG32-966</name>
</gene>